<name>A0ABQ9FIX5_TEGGR</name>
<dbReference type="Proteomes" id="UP001217089">
    <property type="component" value="Unassembled WGS sequence"/>
</dbReference>
<dbReference type="InterPro" id="IPR036116">
    <property type="entry name" value="FN3_sf"/>
</dbReference>
<dbReference type="EMBL" id="JARBDR010000328">
    <property type="protein sequence ID" value="KAJ8316502.1"/>
    <property type="molecule type" value="Genomic_DNA"/>
</dbReference>
<sequence>MKSSLIPEDAVNPAILGYVISFKRSSCTDNNYIKCYLKGESSFCHVIRGVHQGHTYEVQVAAYNIAGEGKHSLPKLVKVCHSSRSASILKQVKQLLKI</sequence>
<accession>A0ABQ9FIX5</accession>
<dbReference type="CDD" id="cd00063">
    <property type="entry name" value="FN3"/>
    <property type="match status" value="1"/>
</dbReference>
<dbReference type="PROSITE" id="PS50853">
    <property type="entry name" value="FN3"/>
    <property type="match status" value="1"/>
</dbReference>
<proteinExistence type="predicted"/>
<dbReference type="InterPro" id="IPR013783">
    <property type="entry name" value="Ig-like_fold"/>
</dbReference>
<evidence type="ECO:0000313" key="3">
    <source>
        <dbReference type="Proteomes" id="UP001217089"/>
    </source>
</evidence>
<dbReference type="InterPro" id="IPR003961">
    <property type="entry name" value="FN3_dom"/>
</dbReference>
<dbReference type="Gene3D" id="2.60.40.10">
    <property type="entry name" value="Immunoglobulins"/>
    <property type="match status" value="1"/>
</dbReference>
<protein>
    <recommendedName>
        <fullName evidence="1">Fibronectin type-III domain-containing protein</fullName>
    </recommendedName>
</protein>
<comment type="caution">
    <text evidence="2">The sequence shown here is derived from an EMBL/GenBank/DDBJ whole genome shotgun (WGS) entry which is preliminary data.</text>
</comment>
<organism evidence="2 3">
    <name type="scientific">Tegillarca granosa</name>
    <name type="common">Malaysian cockle</name>
    <name type="synonym">Anadara granosa</name>
    <dbReference type="NCBI Taxonomy" id="220873"/>
    <lineage>
        <taxon>Eukaryota</taxon>
        <taxon>Metazoa</taxon>
        <taxon>Spiralia</taxon>
        <taxon>Lophotrochozoa</taxon>
        <taxon>Mollusca</taxon>
        <taxon>Bivalvia</taxon>
        <taxon>Autobranchia</taxon>
        <taxon>Pteriomorphia</taxon>
        <taxon>Arcoida</taxon>
        <taxon>Arcoidea</taxon>
        <taxon>Arcidae</taxon>
        <taxon>Tegillarca</taxon>
    </lineage>
</organism>
<dbReference type="SUPFAM" id="SSF49265">
    <property type="entry name" value="Fibronectin type III"/>
    <property type="match status" value="1"/>
</dbReference>
<evidence type="ECO:0000313" key="2">
    <source>
        <dbReference type="EMBL" id="KAJ8316502.1"/>
    </source>
</evidence>
<gene>
    <name evidence="2" type="ORF">KUTeg_006516</name>
</gene>
<feature type="domain" description="Fibronectin type-III" evidence="1">
    <location>
        <begin position="1"/>
        <end position="82"/>
    </location>
</feature>
<keyword evidence="3" id="KW-1185">Reference proteome</keyword>
<evidence type="ECO:0000259" key="1">
    <source>
        <dbReference type="PROSITE" id="PS50853"/>
    </source>
</evidence>
<reference evidence="2 3" key="1">
    <citation type="submission" date="2022-12" db="EMBL/GenBank/DDBJ databases">
        <title>Chromosome-level genome of Tegillarca granosa.</title>
        <authorList>
            <person name="Kim J."/>
        </authorList>
    </citation>
    <scope>NUCLEOTIDE SEQUENCE [LARGE SCALE GENOMIC DNA]</scope>
    <source>
        <strain evidence="2">Teg-2019</strain>
        <tissue evidence="2">Adductor muscle</tissue>
    </source>
</reference>